<dbReference type="Pfam" id="PF00646">
    <property type="entry name" value="F-box"/>
    <property type="match status" value="1"/>
</dbReference>
<dbReference type="AlphaFoldDB" id="A0A484N517"/>
<dbReference type="Pfam" id="PF24758">
    <property type="entry name" value="LRR_At5g56370"/>
    <property type="match status" value="1"/>
</dbReference>
<dbReference type="SUPFAM" id="SSF81383">
    <property type="entry name" value="F-box domain"/>
    <property type="match status" value="1"/>
</dbReference>
<dbReference type="SUPFAM" id="SSF52047">
    <property type="entry name" value="RNI-like"/>
    <property type="match status" value="1"/>
</dbReference>
<accession>A0A484N517</accession>
<proteinExistence type="predicted"/>
<sequence length="485" mass="55203">MGTTTKRHKLVAEQLERPCEDRISNLPSSLIGYILSFLPTKDAVATSVLSSRWKDFWPLVTRLSIDDYLLRSPESKNSFERLRFEFVDFVHRVLLTGSVSGIETFRFQCSQRYDASSVRAWLSSALKGNNVREVDVIVDAWDFSVLPSSLFTCRTLVKLNLGKVFMNVPDSVWLPCLKHVELHGVEFPNDDSISRLLSGCPVLGSLCLKRCMGRNVRVINISVPTLTHLILEFLHHYSLYIISKHLPKFHIVLNTPSLLHISIEDSIHESYVFEKPHQLAGACFILYSPLGPNLLPVFPFEGPKLSSASPFEDVHHIAIHDLLKGSSKVKSLHFVTKGFNRCELMPKYENLTELVFGTHWNVTLDLLHTFLERSPKLSRLALTFNHKDDETLNFSKTGDDDGGGGSLEWDHPSRRVPDCLLFHLKIVEIWNFRGLKKEIELVKYLLRNGRALEKVTVERAPIRGETSKDVWAWQRKGPGLGVVRE</sequence>
<organism evidence="2 3">
    <name type="scientific">Cuscuta campestris</name>
    <dbReference type="NCBI Taxonomy" id="132261"/>
    <lineage>
        <taxon>Eukaryota</taxon>
        <taxon>Viridiplantae</taxon>
        <taxon>Streptophyta</taxon>
        <taxon>Embryophyta</taxon>
        <taxon>Tracheophyta</taxon>
        <taxon>Spermatophyta</taxon>
        <taxon>Magnoliopsida</taxon>
        <taxon>eudicotyledons</taxon>
        <taxon>Gunneridae</taxon>
        <taxon>Pentapetalae</taxon>
        <taxon>asterids</taxon>
        <taxon>lamiids</taxon>
        <taxon>Solanales</taxon>
        <taxon>Convolvulaceae</taxon>
        <taxon>Cuscuteae</taxon>
        <taxon>Cuscuta</taxon>
        <taxon>Cuscuta subgen. Grammica</taxon>
        <taxon>Cuscuta sect. Cleistogrammica</taxon>
    </lineage>
</organism>
<name>A0A484N517_9ASTE</name>
<feature type="domain" description="F-box" evidence="1">
    <location>
        <begin position="20"/>
        <end position="72"/>
    </location>
</feature>
<dbReference type="InterPro" id="IPR006566">
    <property type="entry name" value="FBD"/>
</dbReference>
<protein>
    <recommendedName>
        <fullName evidence="1">F-box domain-containing protein</fullName>
    </recommendedName>
</protein>
<dbReference type="Gene3D" id="1.20.1280.50">
    <property type="match status" value="1"/>
</dbReference>
<keyword evidence="3" id="KW-1185">Reference proteome</keyword>
<dbReference type="InterPro" id="IPR036047">
    <property type="entry name" value="F-box-like_dom_sf"/>
</dbReference>
<evidence type="ECO:0000313" key="3">
    <source>
        <dbReference type="Proteomes" id="UP000595140"/>
    </source>
</evidence>
<evidence type="ECO:0000313" key="2">
    <source>
        <dbReference type="EMBL" id="VFQ96172.1"/>
    </source>
</evidence>
<dbReference type="InterPro" id="IPR055411">
    <property type="entry name" value="LRR_FXL15/At3g58940/PEG3-like"/>
</dbReference>
<dbReference type="PANTHER" id="PTHR31900:SF34">
    <property type="entry name" value="EMB|CAB62440.1-RELATED"/>
    <property type="match status" value="1"/>
</dbReference>
<gene>
    <name evidence="2" type="ORF">CCAM_LOCUS37948</name>
</gene>
<dbReference type="InterPro" id="IPR032675">
    <property type="entry name" value="LRR_dom_sf"/>
</dbReference>
<dbReference type="Gene3D" id="3.80.10.10">
    <property type="entry name" value="Ribonuclease Inhibitor"/>
    <property type="match status" value="1"/>
</dbReference>
<evidence type="ECO:0000259" key="1">
    <source>
        <dbReference type="PROSITE" id="PS50181"/>
    </source>
</evidence>
<dbReference type="CDD" id="cd22160">
    <property type="entry name" value="F-box_AtFBL13-like"/>
    <property type="match status" value="1"/>
</dbReference>
<dbReference type="OrthoDB" id="612216at2759"/>
<dbReference type="Proteomes" id="UP000595140">
    <property type="component" value="Unassembled WGS sequence"/>
</dbReference>
<dbReference type="InterPro" id="IPR053781">
    <property type="entry name" value="F-box_AtFBL13-like"/>
</dbReference>
<dbReference type="InterPro" id="IPR050232">
    <property type="entry name" value="FBL13/AtMIF1-like"/>
</dbReference>
<dbReference type="PROSITE" id="PS50181">
    <property type="entry name" value="FBOX"/>
    <property type="match status" value="1"/>
</dbReference>
<dbReference type="PANTHER" id="PTHR31900">
    <property type="entry name" value="F-BOX/RNI SUPERFAMILY PROTEIN-RELATED"/>
    <property type="match status" value="1"/>
</dbReference>
<dbReference type="InterPro" id="IPR001810">
    <property type="entry name" value="F-box_dom"/>
</dbReference>
<reference evidence="2 3" key="1">
    <citation type="submission" date="2018-04" db="EMBL/GenBank/DDBJ databases">
        <authorList>
            <person name="Vogel A."/>
        </authorList>
    </citation>
    <scope>NUCLEOTIDE SEQUENCE [LARGE SCALE GENOMIC DNA]</scope>
</reference>
<dbReference type="SMART" id="SM00579">
    <property type="entry name" value="FBD"/>
    <property type="match status" value="1"/>
</dbReference>
<dbReference type="Pfam" id="PF08387">
    <property type="entry name" value="FBD"/>
    <property type="match status" value="1"/>
</dbReference>
<dbReference type="EMBL" id="OOIL02005872">
    <property type="protein sequence ID" value="VFQ96172.1"/>
    <property type="molecule type" value="Genomic_DNA"/>
</dbReference>